<sequence length="310" mass="34127">MNEIPPGHTSGEDATDVFVGYRQLLYSIAYNMLGNVADVEDVLQDVWLAWTANAKNRSEPVANPRAYLVRMAINQALSRRAAISRRREVYVGQWLPEPIVADAPLSTAPVESADAVGHEDLFSMALLVVLESLSPAERAVFVLHEAFGFSHPEIAEILGRNPTAVRQLAHRARSHVQARRPRYHSDPRVREEVTERFVSAALGGDLKALMDVLSPDVTLWTDGGGKGPAVSLQPVYGRRRVADVFLRVAANNHENLGIRSRAVNVNGDHSALVYSEGSPLAIVVVEVTESDELVREIYSVTNPDKLSRIR</sequence>
<evidence type="ECO:0000256" key="2">
    <source>
        <dbReference type="ARBA" id="ARBA00011344"/>
    </source>
</evidence>
<keyword evidence="5" id="KW-0804">Transcription</keyword>
<keyword evidence="3" id="KW-0805">Transcription regulation</keyword>
<feature type="domain" description="RNA polymerase sigma factor 70 region 4 type 2" evidence="7">
    <location>
        <begin position="124"/>
        <end position="175"/>
    </location>
</feature>
<dbReference type="Pfam" id="PF08281">
    <property type="entry name" value="Sigma70_r4_2"/>
    <property type="match status" value="1"/>
</dbReference>
<accession>A0ABP4MW00</accession>
<comment type="subunit">
    <text evidence="2">Interacts transiently with the RNA polymerase catalytic core formed by RpoA, RpoB, RpoC and RpoZ (2 alpha, 1 beta, 1 beta' and 1 omega subunit) to form the RNA polymerase holoenzyme that can initiate transcription.</text>
</comment>
<dbReference type="Proteomes" id="UP001501791">
    <property type="component" value="Unassembled WGS sequence"/>
</dbReference>
<evidence type="ECO:0000256" key="5">
    <source>
        <dbReference type="ARBA" id="ARBA00023163"/>
    </source>
</evidence>
<dbReference type="Pfam" id="PF04542">
    <property type="entry name" value="Sigma70_r2"/>
    <property type="match status" value="1"/>
</dbReference>
<dbReference type="Gene3D" id="1.10.10.10">
    <property type="entry name" value="Winged helix-like DNA-binding domain superfamily/Winged helix DNA-binding domain"/>
    <property type="match status" value="1"/>
</dbReference>
<dbReference type="CDD" id="cd06171">
    <property type="entry name" value="Sigma70_r4"/>
    <property type="match status" value="1"/>
</dbReference>
<gene>
    <name evidence="8" type="ORF">GCM10009691_25690</name>
</gene>
<evidence type="ECO:0000256" key="4">
    <source>
        <dbReference type="ARBA" id="ARBA00023082"/>
    </source>
</evidence>
<dbReference type="InterPro" id="IPR013325">
    <property type="entry name" value="RNA_pol_sigma_r2"/>
</dbReference>
<keyword evidence="4" id="KW-0731">Sigma factor</keyword>
<comment type="caution">
    <text evidence="8">The sequence shown here is derived from an EMBL/GenBank/DDBJ whole genome shotgun (WGS) entry which is preliminary data.</text>
</comment>
<dbReference type="SUPFAM" id="SSF54427">
    <property type="entry name" value="NTF2-like"/>
    <property type="match status" value="1"/>
</dbReference>
<dbReference type="PANTHER" id="PTHR30173">
    <property type="entry name" value="SIGMA 19 FACTOR"/>
    <property type="match status" value="1"/>
</dbReference>
<evidence type="ECO:0000313" key="8">
    <source>
        <dbReference type="EMBL" id="GAA1549969.1"/>
    </source>
</evidence>
<dbReference type="NCBIfam" id="NF007214">
    <property type="entry name" value="PRK09636.1"/>
    <property type="match status" value="1"/>
</dbReference>
<protein>
    <submittedName>
        <fullName evidence="8">RNA polymerase sigma-70 factor</fullName>
    </submittedName>
</protein>
<dbReference type="InterPro" id="IPR036388">
    <property type="entry name" value="WH-like_DNA-bd_sf"/>
</dbReference>
<evidence type="ECO:0000256" key="1">
    <source>
        <dbReference type="ARBA" id="ARBA00010641"/>
    </source>
</evidence>
<dbReference type="NCBIfam" id="TIGR02937">
    <property type="entry name" value="sigma70-ECF"/>
    <property type="match status" value="1"/>
</dbReference>
<dbReference type="EMBL" id="BAAALY010000012">
    <property type="protein sequence ID" value="GAA1549969.1"/>
    <property type="molecule type" value="Genomic_DNA"/>
</dbReference>
<dbReference type="Gene3D" id="3.10.450.50">
    <property type="match status" value="1"/>
</dbReference>
<evidence type="ECO:0000259" key="6">
    <source>
        <dbReference type="Pfam" id="PF04542"/>
    </source>
</evidence>
<dbReference type="PANTHER" id="PTHR30173:SF36">
    <property type="entry name" value="ECF RNA POLYMERASE SIGMA FACTOR SIGJ"/>
    <property type="match status" value="1"/>
</dbReference>
<dbReference type="InterPro" id="IPR032710">
    <property type="entry name" value="NTF2-like_dom_sf"/>
</dbReference>
<name>A0ABP4MW00_9MICO</name>
<proteinExistence type="inferred from homology"/>
<comment type="similarity">
    <text evidence="1">Belongs to the sigma-70 factor family. ECF subfamily.</text>
</comment>
<dbReference type="RefSeq" id="WP_346036380.1">
    <property type="nucleotide sequence ID" value="NZ_BAAALY010000012.1"/>
</dbReference>
<evidence type="ECO:0000259" key="7">
    <source>
        <dbReference type="Pfam" id="PF08281"/>
    </source>
</evidence>
<reference evidence="9" key="1">
    <citation type="journal article" date="2019" name="Int. J. Syst. Evol. Microbiol.">
        <title>The Global Catalogue of Microorganisms (GCM) 10K type strain sequencing project: providing services to taxonomists for standard genome sequencing and annotation.</title>
        <authorList>
            <consortium name="The Broad Institute Genomics Platform"/>
            <consortium name="The Broad Institute Genome Sequencing Center for Infectious Disease"/>
            <person name="Wu L."/>
            <person name="Ma J."/>
        </authorList>
    </citation>
    <scope>NUCLEOTIDE SEQUENCE [LARGE SCALE GENOMIC DNA]</scope>
    <source>
        <strain evidence="9">JCM 13319</strain>
    </source>
</reference>
<feature type="domain" description="RNA polymerase sigma-70 region 2" evidence="6">
    <location>
        <begin position="21"/>
        <end position="82"/>
    </location>
</feature>
<evidence type="ECO:0000256" key="3">
    <source>
        <dbReference type="ARBA" id="ARBA00023015"/>
    </source>
</evidence>
<dbReference type="SUPFAM" id="SSF88659">
    <property type="entry name" value="Sigma3 and sigma4 domains of RNA polymerase sigma factors"/>
    <property type="match status" value="1"/>
</dbReference>
<dbReference type="Gene3D" id="1.10.1740.10">
    <property type="match status" value="1"/>
</dbReference>
<dbReference type="InterPro" id="IPR052704">
    <property type="entry name" value="ECF_Sigma-70_Domain"/>
</dbReference>
<dbReference type="SUPFAM" id="SSF88946">
    <property type="entry name" value="Sigma2 domain of RNA polymerase sigma factors"/>
    <property type="match status" value="1"/>
</dbReference>
<dbReference type="InterPro" id="IPR007627">
    <property type="entry name" value="RNA_pol_sigma70_r2"/>
</dbReference>
<organism evidence="8 9">
    <name type="scientific">Brevibacterium picturae</name>
    <dbReference type="NCBI Taxonomy" id="260553"/>
    <lineage>
        <taxon>Bacteria</taxon>
        <taxon>Bacillati</taxon>
        <taxon>Actinomycetota</taxon>
        <taxon>Actinomycetes</taxon>
        <taxon>Micrococcales</taxon>
        <taxon>Brevibacteriaceae</taxon>
        <taxon>Brevibacterium</taxon>
    </lineage>
</organism>
<evidence type="ECO:0000313" key="9">
    <source>
        <dbReference type="Proteomes" id="UP001501791"/>
    </source>
</evidence>
<dbReference type="InterPro" id="IPR013324">
    <property type="entry name" value="RNA_pol_sigma_r3/r4-like"/>
</dbReference>
<dbReference type="InterPro" id="IPR014284">
    <property type="entry name" value="RNA_pol_sigma-70_dom"/>
</dbReference>
<keyword evidence="9" id="KW-1185">Reference proteome</keyword>
<dbReference type="InterPro" id="IPR013249">
    <property type="entry name" value="RNA_pol_sigma70_r4_t2"/>
</dbReference>